<reference evidence="1 2" key="1">
    <citation type="journal article" date="2019" name="Genome Biol. Evol.">
        <title>Insights into the evolution of the New World diploid cottons (Gossypium, subgenus Houzingenia) based on genome sequencing.</title>
        <authorList>
            <person name="Grover C.E."/>
            <person name="Arick M.A. 2nd"/>
            <person name="Thrash A."/>
            <person name="Conover J.L."/>
            <person name="Sanders W.S."/>
            <person name="Peterson D.G."/>
            <person name="Frelichowski J.E."/>
            <person name="Scheffler J.A."/>
            <person name="Scheffler B.E."/>
            <person name="Wendel J.F."/>
        </authorList>
    </citation>
    <scope>NUCLEOTIDE SEQUENCE [LARGE SCALE GENOMIC DNA]</scope>
    <source>
        <strain evidence="1">6</strain>
        <tissue evidence="1">Leaf</tissue>
    </source>
</reference>
<gene>
    <name evidence="1" type="ORF">Goarm_002137</name>
</gene>
<accession>A0A7J9K786</accession>
<comment type="caution">
    <text evidence="1">The sequence shown here is derived from an EMBL/GenBank/DDBJ whole genome shotgun (WGS) entry which is preliminary data.</text>
</comment>
<proteinExistence type="predicted"/>
<dbReference type="AlphaFoldDB" id="A0A7J9K786"/>
<evidence type="ECO:0000313" key="1">
    <source>
        <dbReference type="EMBL" id="MBA0842303.1"/>
    </source>
</evidence>
<keyword evidence="2" id="KW-1185">Reference proteome</keyword>
<organism evidence="1 2">
    <name type="scientific">Gossypium armourianum</name>
    <dbReference type="NCBI Taxonomy" id="34283"/>
    <lineage>
        <taxon>Eukaryota</taxon>
        <taxon>Viridiplantae</taxon>
        <taxon>Streptophyta</taxon>
        <taxon>Embryophyta</taxon>
        <taxon>Tracheophyta</taxon>
        <taxon>Spermatophyta</taxon>
        <taxon>Magnoliopsida</taxon>
        <taxon>eudicotyledons</taxon>
        <taxon>Gunneridae</taxon>
        <taxon>Pentapetalae</taxon>
        <taxon>rosids</taxon>
        <taxon>malvids</taxon>
        <taxon>Malvales</taxon>
        <taxon>Malvaceae</taxon>
        <taxon>Malvoideae</taxon>
        <taxon>Gossypium</taxon>
    </lineage>
</organism>
<name>A0A7J9K786_9ROSI</name>
<protein>
    <submittedName>
        <fullName evidence="1">Uncharacterized protein</fullName>
    </submittedName>
</protein>
<dbReference type="Proteomes" id="UP000593575">
    <property type="component" value="Unassembled WGS sequence"/>
</dbReference>
<sequence>MQCKYKNELTGTMEMCKCTHSQQVIK</sequence>
<evidence type="ECO:0000313" key="2">
    <source>
        <dbReference type="Proteomes" id="UP000593575"/>
    </source>
</evidence>
<dbReference type="EMBL" id="JABFAE010000012">
    <property type="protein sequence ID" value="MBA0842303.1"/>
    <property type="molecule type" value="Genomic_DNA"/>
</dbReference>